<feature type="binding site" evidence="4">
    <location>
        <begin position="153"/>
        <end position="161"/>
    </location>
    <ligand>
        <name>ATP</name>
        <dbReference type="ChEBI" id="CHEBI:30616"/>
    </ligand>
</feature>
<keyword evidence="3 4" id="KW-0067">ATP-binding</keyword>
<dbReference type="PANTHER" id="PTHR23407">
    <property type="entry name" value="ATPASE INHIBITOR/5-FORMYLTETRAHYDROFOLATE CYCLO-LIGASE"/>
    <property type="match status" value="1"/>
</dbReference>
<evidence type="ECO:0000256" key="5">
    <source>
        <dbReference type="RuleBase" id="RU361279"/>
    </source>
</evidence>
<organism evidence="6 7">
    <name type="scientific">Chryseobacterium salivictor</name>
    <dbReference type="NCBI Taxonomy" id="2547600"/>
    <lineage>
        <taxon>Bacteria</taxon>
        <taxon>Pseudomonadati</taxon>
        <taxon>Bacteroidota</taxon>
        <taxon>Flavobacteriia</taxon>
        <taxon>Flavobacteriales</taxon>
        <taxon>Weeksellaceae</taxon>
        <taxon>Chryseobacterium group</taxon>
        <taxon>Chryseobacterium</taxon>
    </lineage>
</organism>
<dbReference type="GO" id="GO:0009396">
    <property type="term" value="P:folic acid-containing compound biosynthetic process"/>
    <property type="evidence" value="ECO:0007669"/>
    <property type="project" value="TreeGrafter"/>
</dbReference>
<dbReference type="GO" id="GO:0046872">
    <property type="term" value="F:metal ion binding"/>
    <property type="evidence" value="ECO:0007669"/>
    <property type="project" value="UniProtKB-KW"/>
</dbReference>
<reference evidence="6 7" key="1">
    <citation type="submission" date="2019-03" db="EMBL/GenBank/DDBJ databases">
        <authorList>
            <person name="Kim H."/>
            <person name="Yu S.-M."/>
        </authorList>
    </citation>
    <scope>NUCLEOTIDE SEQUENCE [LARGE SCALE GENOMIC DNA]</scope>
    <source>
        <strain evidence="6 7">NBC122</strain>
    </source>
</reference>
<accession>A0A4P6ZCZ1</accession>
<dbReference type="Proteomes" id="UP000294419">
    <property type="component" value="Chromosome"/>
</dbReference>
<dbReference type="GO" id="GO:0035999">
    <property type="term" value="P:tetrahydrofolate interconversion"/>
    <property type="evidence" value="ECO:0007669"/>
    <property type="project" value="TreeGrafter"/>
</dbReference>
<dbReference type="Gene3D" id="3.40.50.10420">
    <property type="entry name" value="NagB/RpiA/CoA transferase-like"/>
    <property type="match status" value="1"/>
</dbReference>
<comment type="catalytic activity">
    <reaction evidence="5">
        <text>(6S)-5-formyl-5,6,7,8-tetrahydrofolate + ATP = (6R)-5,10-methenyltetrahydrofolate + ADP + phosphate</text>
        <dbReference type="Rhea" id="RHEA:10488"/>
        <dbReference type="ChEBI" id="CHEBI:30616"/>
        <dbReference type="ChEBI" id="CHEBI:43474"/>
        <dbReference type="ChEBI" id="CHEBI:57455"/>
        <dbReference type="ChEBI" id="CHEBI:57457"/>
        <dbReference type="ChEBI" id="CHEBI:456216"/>
        <dbReference type="EC" id="6.3.3.2"/>
    </reaction>
</comment>
<name>A0A4P6ZCZ1_9FLAO</name>
<comment type="similarity">
    <text evidence="1 5">Belongs to the 5-formyltetrahydrofolate cyclo-ligase family.</text>
</comment>
<sequence length="217" mass="25087">MNFKLMINCVSLERDFFSLFLNMKKTEIRKIYLAKKEKLSKAEIEGFSKKIFSRFISEFQLKENQKVHCFLSIPGKGEVDTKEFLNYFFENKIRVFVPKMINTKLIALEITKETTLIENSWGIKEPAGEEDCGVKDFDIIITPLLYSDHFGNRVGYGKGFYDRFFSEINPNAVKVGVSFFPPEEKVEDISAFDVPLDYLVTPTEILSFGTFESKSTK</sequence>
<evidence type="ECO:0000256" key="3">
    <source>
        <dbReference type="ARBA" id="ARBA00022840"/>
    </source>
</evidence>
<evidence type="ECO:0000256" key="2">
    <source>
        <dbReference type="ARBA" id="ARBA00022741"/>
    </source>
</evidence>
<keyword evidence="5" id="KW-0479">Metal-binding</keyword>
<evidence type="ECO:0000313" key="6">
    <source>
        <dbReference type="EMBL" id="QBO57371.1"/>
    </source>
</evidence>
<feature type="binding site" evidence="4">
    <location>
        <position position="78"/>
    </location>
    <ligand>
        <name>substrate</name>
    </ligand>
</feature>
<dbReference type="GO" id="GO:0030272">
    <property type="term" value="F:5-formyltetrahydrofolate cyclo-ligase activity"/>
    <property type="evidence" value="ECO:0007669"/>
    <property type="project" value="UniProtKB-EC"/>
</dbReference>
<dbReference type="InterPro" id="IPR024185">
    <property type="entry name" value="FTHF_cligase-like_sf"/>
</dbReference>
<keyword evidence="2 4" id="KW-0547">Nucleotide-binding</keyword>
<dbReference type="PIRSF" id="PIRSF006806">
    <property type="entry name" value="FTHF_cligase"/>
    <property type="match status" value="1"/>
</dbReference>
<dbReference type="AlphaFoldDB" id="A0A4P6ZCZ1"/>
<protein>
    <recommendedName>
        <fullName evidence="5">5-formyltetrahydrofolate cyclo-ligase</fullName>
        <ecNumber evidence="5">6.3.3.2</ecNumber>
    </recommendedName>
</protein>
<dbReference type="KEGG" id="csal:NBC122_00522"/>
<gene>
    <name evidence="6" type="ORF">NBC122_00522</name>
</gene>
<evidence type="ECO:0000313" key="7">
    <source>
        <dbReference type="Proteomes" id="UP000294419"/>
    </source>
</evidence>
<keyword evidence="7" id="KW-1185">Reference proteome</keyword>
<dbReference type="SUPFAM" id="SSF100950">
    <property type="entry name" value="NagB/RpiA/CoA transferase-like"/>
    <property type="match status" value="1"/>
</dbReference>
<dbReference type="EC" id="6.3.3.2" evidence="5"/>
<proteinExistence type="inferred from homology"/>
<dbReference type="GO" id="GO:0005524">
    <property type="term" value="F:ATP binding"/>
    <property type="evidence" value="ECO:0007669"/>
    <property type="project" value="UniProtKB-KW"/>
</dbReference>
<dbReference type="NCBIfam" id="TIGR02727">
    <property type="entry name" value="MTHFS_bact"/>
    <property type="match status" value="1"/>
</dbReference>
<dbReference type="EMBL" id="CP037954">
    <property type="protein sequence ID" value="QBO57371.1"/>
    <property type="molecule type" value="Genomic_DNA"/>
</dbReference>
<feature type="binding site" evidence="4">
    <location>
        <position position="71"/>
    </location>
    <ligand>
        <name>substrate</name>
    </ligand>
</feature>
<keyword evidence="6" id="KW-0436">Ligase</keyword>
<dbReference type="PANTHER" id="PTHR23407:SF1">
    <property type="entry name" value="5-FORMYLTETRAHYDROFOLATE CYCLO-LIGASE"/>
    <property type="match status" value="1"/>
</dbReference>
<dbReference type="InterPro" id="IPR002698">
    <property type="entry name" value="FTHF_cligase"/>
</dbReference>
<feature type="binding site" evidence="4">
    <location>
        <begin position="25"/>
        <end position="29"/>
    </location>
    <ligand>
        <name>ATP</name>
        <dbReference type="ChEBI" id="CHEBI:30616"/>
    </ligand>
</feature>
<dbReference type="InterPro" id="IPR037171">
    <property type="entry name" value="NagB/RpiA_transferase-like"/>
</dbReference>
<dbReference type="Pfam" id="PF01812">
    <property type="entry name" value="5-FTHF_cyc-lig"/>
    <property type="match status" value="1"/>
</dbReference>
<evidence type="ECO:0000256" key="4">
    <source>
        <dbReference type="PIRSR" id="PIRSR006806-1"/>
    </source>
</evidence>
<comment type="cofactor">
    <cofactor evidence="5">
        <name>Mg(2+)</name>
        <dbReference type="ChEBI" id="CHEBI:18420"/>
    </cofactor>
</comment>
<keyword evidence="5" id="KW-0460">Magnesium</keyword>
<evidence type="ECO:0000256" key="1">
    <source>
        <dbReference type="ARBA" id="ARBA00010638"/>
    </source>
</evidence>